<dbReference type="GO" id="GO:0005654">
    <property type="term" value="C:nucleoplasm"/>
    <property type="evidence" value="ECO:0007669"/>
    <property type="project" value="UniProtKB-SubCell"/>
</dbReference>
<feature type="compositionally biased region" description="Basic and acidic residues" evidence="10">
    <location>
        <begin position="4658"/>
        <end position="4670"/>
    </location>
</feature>
<feature type="compositionally biased region" description="Basic and acidic residues" evidence="10">
    <location>
        <begin position="4733"/>
        <end position="4746"/>
    </location>
</feature>
<accession>D7FL28</accession>
<feature type="compositionally biased region" description="Basic and acidic residues" evidence="10">
    <location>
        <begin position="4792"/>
        <end position="4805"/>
    </location>
</feature>
<feature type="compositionally biased region" description="Acidic residues" evidence="10">
    <location>
        <begin position="4569"/>
        <end position="4578"/>
    </location>
</feature>
<name>D7FL28_ECTSI</name>
<feature type="region of interest" description="Disordered" evidence="10">
    <location>
        <begin position="4068"/>
        <end position="4087"/>
    </location>
</feature>
<feature type="region of interest" description="Disordered" evidence="10">
    <location>
        <begin position="1868"/>
        <end position="1889"/>
    </location>
</feature>
<feature type="compositionally biased region" description="Basic and acidic residues" evidence="10">
    <location>
        <begin position="4558"/>
        <end position="4568"/>
    </location>
</feature>
<keyword evidence="8 9" id="KW-0539">Nucleus</keyword>
<reference evidence="12 13" key="1">
    <citation type="journal article" date="2010" name="Nature">
        <title>The Ectocarpus genome and the independent evolution of multicellularity in brown algae.</title>
        <authorList>
            <person name="Cock J.M."/>
            <person name="Sterck L."/>
            <person name="Rouze P."/>
            <person name="Scornet D."/>
            <person name="Allen A.E."/>
            <person name="Amoutzias G."/>
            <person name="Anthouard V."/>
            <person name="Artiguenave F."/>
            <person name="Aury J.M."/>
            <person name="Badger J.H."/>
            <person name="Beszteri B."/>
            <person name="Billiau K."/>
            <person name="Bonnet E."/>
            <person name="Bothwell J.H."/>
            <person name="Bowler C."/>
            <person name="Boyen C."/>
            <person name="Brownlee C."/>
            <person name="Carrano C.J."/>
            <person name="Charrier B."/>
            <person name="Cho G.Y."/>
            <person name="Coelho S.M."/>
            <person name="Collen J."/>
            <person name="Corre E."/>
            <person name="Da Silva C."/>
            <person name="Delage L."/>
            <person name="Delaroque N."/>
            <person name="Dittami S.M."/>
            <person name="Doulbeau S."/>
            <person name="Elias M."/>
            <person name="Farnham G."/>
            <person name="Gachon C.M."/>
            <person name="Gschloessl B."/>
            <person name="Heesch S."/>
            <person name="Jabbari K."/>
            <person name="Jubin C."/>
            <person name="Kawai H."/>
            <person name="Kimura K."/>
            <person name="Kloareg B."/>
            <person name="Kupper F.C."/>
            <person name="Lang D."/>
            <person name="Le Bail A."/>
            <person name="Leblanc C."/>
            <person name="Lerouge P."/>
            <person name="Lohr M."/>
            <person name="Lopez P.J."/>
            <person name="Martens C."/>
            <person name="Maumus F."/>
            <person name="Michel G."/>
            <person name="Miranda-Saavedra D."/>
            <person name="Morales J."/>
            <person name="Moreau H."/>
            <person name="Motomura T."/>
            <person name="Nagasato C."/>
            <person name="Napoli C.A."/>
            <person name="Nelson D.R."/>
            <person name="Nyvall-Collen P."/>
            <person name="Peters A.F."/>
            <person name="Pommier C."/>
            <person name="Potin P."/>
            <person name="Poulain J."/>
            <person name="Quesneville H."/>
            <person name="Read B."/>
            <person name="Rensing S.A."/>
            <person name="Ritter A."/>
            <person name="Rousvoal S."/>
            <person name="Samanta M."/>
            <person name="Samson G."/>
            <person name="Schroeder D.C."/>
            <person name="Segurens B."/>
            <person name="Strittmatter M."/>
            <person name="Tonon T."/>
            <person name="Tregear J.W."/>
            <person name="Valentin K."/>
            <person name="von Dassow P."/>
            <person name="Yamagishi T."/>
            <person name="Van de Peer Y."/>
            <person name="Wincker P."/>
        </authorList>
    </citation>
    <scope>NUCLEOTIDE SEQUENCE [LARGE SCALE GENOMIC DNA]</scope>
    <source>
        <strain evidence="13">Ec32 / CCAP1310/4</strain>
    </source>
</reference>
<evidence type="ECO:0000256" key="10">
    <source>
        <dbReference type="SAM" id="MobiDB-lite"/>
    </source>
</evidence>
<dbReference type="InterPro" id="IPR036465">
    <property type="entry name" value="vWFA_dom_sf"/>
</dbReference>
<dbReference type="PROSITE" id="PS50234">
    <property type="entry name" value="VWFA"/>
    <property type="match status" value="1"/>
</dbReference>
<feature type="compositionally biased region" description="Basic and acidic residues" evidence="10">
    <location>
        <begin position="4635"/>
        <end position="4650"/>
    </location>
</feature>
<dbReference type="SUPFAM" id="SSF52540">
    <property type="entry name" value="P-loop containing nucleoside triphosphate hydrolases"/>
    <property type="match status" value="5"/>
</dbReference>
<gene>
    <name evidence="12" type="ORF">Esi_0153_0013</name>
</gene>
<dbReference type="SUPFAM" id="SSF53300">
    <property type="entry name" value="vWA-like"/>
    <property type="match status" value="1"/>
</dbReference>
<dbReference type="Proteomes" id="UP000002630">
    <property type="component" value="Linkage Group LG03"/>
</dbReference>
<dbReference type="GO" id="GO:0000055">
    <property type="term" value="P:ribosomal large subunit export from nucleus"/>
    <property type="evidence" value="ECO:0007669"/>
    <property type="project" value="TreeGrafter"/>
</dbReference>
<feature type="compositionally biased region" description="Acidic residues" evidence="10">
    <location>
        <begin position="4722"/>
        <end position="4732"/>
    </location>
</feature>
<feature type="compositionally biased region" description="Acidic residues" evidence="10">
    <location>
        <begin position="4685"/>
        <end position="4708"/>
    </location>
</feature>
<dbReference type="eggNOG" id="KOG1808">
    <property type="taxonomic scope" value="Eukaryota"/>
</dbReference>
<dbReference type="InterPro" id="IPR002035">
    <property type="entry name" value="VWF_A"/>
</dbReference>
<dbReference type="PANTHER" id="PTHR48103:SF2">
    <property type="entry name" value="MIDASIN"/>
    <property type="match status" value="1"/>
</dbReference>
<feature type="compositionally biased region" description="Acidic residues" evidence="10">
    <location>
        <begin position="4747"/>
        <end position="4791"/>
    </location>
</feature>
<evidence type="ECO:0000256" key="1">
    <source>
        <dbReference type="ARBA" id="ARBA00004604"/>
    </source>
</evidence>
<feature type="region of interest" description="Disordered" evidence="10">
    <location>
        <begin position="1"/>
        <end position="50"/>
    </location>
</feature>
<feature type="compositionally biased region" description="Basic and acidic residues" evidence="10">
    <location>
        <begin position="4892"/>
        <end position="4904"/>
    </location>
</feature>
<dbReference type="OMA" id="WLESHEC"/>
<evidence type="ECO:0000256" key="3">
    <source>
        <dbReference type="ARBA" id="ARBA00007188"/>
    </source>
</evidence>
<feature type="compositionally biased region" description="Basic and acidic residues" evidence="10">
    <location>
        <begin position="4615"/>
        <end position="4628"/>
    </location>
</feature>
<dbReference type="OrthoDB" id="5186at2759"/>
<feature type="region of interest" description="Disordered" evidence="10">
    <location>
        <begin position="3722"/>
        <end position="3768"/>
    </location>
</feature>
<dbReference type="Gene3D" id="3.40.50.410">
    <property type="entry name" value="von Willebrand factor, type A domain"/>
    <property type="match status" value="1"/>
</dbReference>
<sequence>MAMDKLDRSRSEALVEATGSDARNQQHKSIKVPRAGSAGGSTSPSGQRRDWERFHSNAERFERQRAAVEGSFAFSFVEGVLVKAIREGKWVLLDEINLASAETLQRLSGLLEGAEGSLCLTERGDMNPVVRHKDFRLFAAMNPPTDASKKDLPPALRRRFSEVYVPELDDRVDLKQVVDGYISDGVSVDHDGLAFTAVDLYLWARGLSTESLSDGAGQRPRYSLRTLVGAVSCARRLVDRGFSAKRAMVEGYRSLFETQLDGDGRAKILKGILRAFGKGMSAKDLEKPPRRPGGRASSSAPWVRIGPFWLEGGPHDPVDAAELDPTTNQRRFVLTASVGGTLRCLARAVASSDSPVLLQGPTSAGKTSIVEYLAARLGHRCVRINNHEHTDIQEYTGSYAADGNGKLAFQEGVLVESLRKGYWIILDELNLAPSEVLEALNRLLDHNRELYLSETQETIKPHPNFRLFATQNPPGAYGGRKPLSRAFRNRFMEVHVDDIPGAEWEIILAERCGLPPSHCKLLVKVLHELQAQRQSSRLFLGKHGAISPRDLLRWAGRKPQGKQQLAEEGYMLLAERLRSAEEKAAMRAVLEEQIGVPLDPDCLYGTSPPPSQKHAGEAIAVNAMETGEDFSLVDESDLGGFSQLAVIEPMLDRGEGLEAGLQRVAMTRHMRRLFRLSGRCLSHIEPLLLVGATGCGKTTVCQLYSMLLQRRMHVVNCHQNTEAADLLGGLRPLRGRDVLVEELRDRAKVFVERCTKAGHEGGDGMEWTGDNLDVVGLMAAVQAAWAKLRQKQSSRGVGGDGDVNGAKVSAEAYRRKQKRAYPEPDSPECAVSGKHGFVGASNENDHRPDVVSVKARAVAEPSTGGRRRKSGGAKRRKAAADESSRLQGASDDHERPPPPAAADRKDTVVGPNPTPGESTGLEEQYALEREFVSLKALAVRTKGLFEWVDGPLVTAMRKGELILLDELSLAEDAVLERLNSVLEPGRSITLAEKGGKGAVGGEGAAEAVVAAPGFRVMATMNPGGDFGKRELSPALRSRFTEVWVPALSDREDMEGVVQKAFRFGNNNSMASTDLTRMAGPMLDFAWWFNSTASSSLGGGHGLSLSVRDLLSWAGFITSSVTSSSPDSRSSEPGLRPWEAYVHGSALILLDGMGLGAGLSPSSVVRLRQACVKFLKGQIPSCPEQTSALGQLDRDGGERPDKLTSLAFEVRELTSVKMEDAAEETTGTPRFVFGVEPFFTPCGPAKVLGSESANLDFSVEAPTTSKNLRRVLRALQIRKAVLLEGSPGVGKTSLISALAAATGHELVRINLSEQTDVSDLFGSDLPVPDTDSGEQTGQPTEGSAGNNARFSWCDGVFLSALKAGRWVLLDELNLATQSVLEGLNACLDHRAEVYIPELGRSFKCPPTFKVFAAQNPLGQGGGRKGLPRSFLSRFTKVYVDPLTPDDLLYIAVNKFPSLAAPPSPSSSPVSSDAALIAATDGNSQDNEKSSCIPCDAASMLSRMIAFNSLVQEDTMAAGRYGRRGSPWEFNLRDVFRCCSGWREGGIGTHPVLKVTPEWMQVGQTVLPRGCWGNGTSASDGDADGLRAGITIPLALRRPLQALARCVAMGWPALVIGHRGSGKSGIIKGLAAGVGARLTEVAMTPSVDVTELLGCFEQTDARAVQESLVETLEELADRTCRLLLEVSGDILPEAAVTAGAVWDALHAVRRSYRNAMAPGLDGGPQGNILGFTSQGMGAVDHLFLLLKAAKERIRADPNMTGTETARMSETNSLERWVERAVALATTVRQQAATDAAISATSDGSADGSGGGARGRKSSSASCFCWSDGVLVQALERGDWVVLDGANLCSSSVLDRLNPLLEPGGVLPLTECGTSSGNGQEGANGASSTSHRTIRPHPNFRLFLTADPSCGEVSRAMRNRCVEVSLVDALPAVAVVPAQPATADVGAGADEDALPAKAVTEHAADFLSMGDDDYVDAWLRCLPLAYPRSSPGGGSSAEMKLARTVVSVCMAGPLASGSEESFSSADVIDSVVPCGWRETVKDSVVRQVLQDVKLVEIVLAASSTEASAGGDRCLLPLVVDAVGGGQSPPFTDLRLEPDDAALLLTAGEAASTSSRLACREVAELATSGQDGQEFPNRLLGGVRSVMEARDTLSGLLVVASASKDEGACADAASTRGPRGELLFAWDPFLVSWRWLQQGLEALRTTLGASPTVISLANVSSAFATLDAVGARVNAAVLQHAGGAAPTRDTLWKHGPRAAAPSSAAGAIALARLGRLADEFRILPSTCSVSADSGVVSLGSLMRKAHPSLSVSRDMRGELLHALCTLQWVFSKEQVEDGTGVSSHPVALPNNEGDGGGVSLAARLPELLEDTLKSSRARFEAAHKGTRLGGADRRDDGLEHHQDDLEFGERFDDFDTEATEAVANATLLVVAGDSGSAGRDEEVSHGGGGVMQDWAAVQLSPLMEHWIAVEECEILAALAGLDVAAALGGRENVVGVSSEPRLMARLSRLRSAILATPSLSPAAARPHQTLLWALDDSSSWPDVLAPLLKRLLPVAMASFGRRLWDNVVGAPEALSLQLAPPEMVDGGGEGHQDYTPTGSPDTWLAGGKRHVVDLTLMNASARLGQFRTAMRRVRDLTYGGGGGWGGEPGGALKPLVQLAWARFCRTLGAFDDVQATGVEAPATFAAALFAAGGESSVPLSTSWGTVEGPLRQALKSCPDQRLAAQTDLLVLPAARHLLVAKEELVGQRAEGPTARVEASAGLGMALLGCLKLVLLLPSSPVDPGLKPALKRELLGERLGGYRGELTVRRWSMRLEGGGDVSPEMLPLLQQARSLRDECTRLGLEAIERPDGRPTFHSLFRDVHAFARGLADPGRVTALAHSLARFVGGVAGLEEDWGAGKGKALDRAASLQEEMVWQDAAGAFVTRLGLRVLAAACSSAAYFSPTDATPLGKVAPRPLAKLQGTLLSFPYPCCEGLTRAGDGSGEGLGEALRSTLGSGADGGGGAGGGAFGAQHMMLLQAVLSRAELLLSSECSAQPAVDAAVSAMEGAVDAWSRVEAEEAEKRRKEAEILKYKMQEHVVESEEAINLAKLRALFPDYHSGFKDIMAENAPADSGEQDEAADGAGTSEGALDARAKALGHMSDKHLSSLVARHCRIFLSLSARRRRLLRGLFASRGGTSPETAGFVGGRSCSDAERLVAFRDSYRSSVLLAAPTSKLSSCVVLASPTLADAACPVLHMEGAFAGSHLLALADAARLCKTGRSLLEDAAAGGEPTASKKASKKGRGDGVVGVGVAGWLGEGAVRRNLLLVDPLVNFHLDGNVAETRLADGPLASVLRRVAGLLEDFPGHGVLIQLARVADRVRRMPLHSPLAAVLAGVELTLRKAQDWEQHAHRGVSLKDELRSLSSLVVRWRAIELKSWPQLLDAREGAFVLKANRWWLHLHRLLTGEWNKDLQASNPLQLQRDPAAAPGGVPVSDGPAAVQQVPGGKVFKAPDWPSASGYFPDWLWSGLVSKKGAGVAEESSGGLDAASLDHARGLFQPLDDFLRTSNIGEFFARLQMLRAFAAQLCSSSNGATTAFRDDPNDSKTCTRRAQALGIVVQGLWQYYSQFSEEVENARSLVRKSIEKKLKEEAKLAKWDEQTYYSLAESSEKSHRKLSKLVSQYDEVLEVSVSEVLHRTLIAGIGERQEGNNPNPMAPCTEIPTLGSMFSVVKKVDTAVDFLDDDKEEERSDLDGSLKQQQEQRPEGGVDGKTHPAPAKPSKPKRLTSKTTPAAGNSLELLDACLPVAPPNHTASMPGLAAGDTGETPVWLKEALFSTGSSDATAETGVVSSTAAAGPPLVARLAPLAQRMRSLLLRGVYARGRTGSGWGWADGGRPAGFVGAGLAEELCLAVFARIQGLRAKGVGKQVKKRAVLDLLGGMRKQGLSHAKSNTPPQTSDMLHVMALAQPFCEDGLAGFDVAWLFSGEGGTRKAEVNGTDEVAADLLRRSERYYLRGVSEVSRLRLEAGAPVSSDMTRREAEVMRGLAENLGLLVLQQRGAATALESDLLSFLQEVRAIQSLTTDYGISAASAAEASPRTTAGEPSAIPPQSTLRLALETQRRGLLRGLEAVREVQLLHTAMAGADPPVASTSSPESRLRTARGGEGWGEAATDAATYAEVKTAIDSLERSLSGMLCAVQRYPPPSTIHGAALEVGDDAEQAATPLLAARAARLVVENREALRARSADAREISDRFAGVLPRAMLVRVATHLCDVDVSVGSALDGNSAMRSWLLADAVAVADDSTAADGCCKETEGYGDSREAAAKHATEVGERLTAAVKAMLLSVQSLCPRAEKGPADGTGSPSPVAATDGGNADGQDEEEEDAWSTGTTLFEAHASAFEQARGLKLWRCASAMASARLALRDFAEDEAVLGASARDAAAALVALCREVLVLAEQVLSAGKAVLIGMVALNKGTAKLHYVTVRVFRTLLSKGLCSDESEKGEGEGDGDIDGMKFDDDVEGTGMGEGEGKKDVTDQIEDEEQLLGLKGDEEPDKDQAQEAKELGEDDQDKGMEMENDFEGEMFDVPKGDEKDQDDKADDGDEKEELDREMGDLGDDADVVDEKLWDEDDEDEDQEEGNDQGEEKFEAGSRLDGEKPEEDEIRTKEDGQDDGDKGDGKEDDEGKGDDTKEDKKGKEGEDGDGADGQDGKEGEDGDEGEGEAEGEGPVNDDLEDNYEDKPMGVEVRGEDEAMEVDEEGRDVEEKEEKDGNGKGDEEGDEDIPDDLNLDNAQEDGGDEEGKEGEGDDDDKGGDGEDEDEEGKEKEGFESLAPEKDGEEEEGEDLMEDEQQPQGSGNPGPADVEAMEEEKREEEGDDEKKEDGGDEEEDAAVEEETKRAEGAEEPPAFGVEGEGGDSSVLEAAKEEGDGRPTEDEKGEDEEQDKEEGQDGGGSAPDGRDDGGGGGQGEEGEGGEWRPDMSGGEGKGEGQGNDKRRRPDAPNPFRDPGDAMRHWHRRLDMLQDKGKEEAAQEGEGEGEKDLGDDTGDGEKEDGDGGEGKFEYVTSTERGSSQVLGGVSEEQAAEAAHEEQRKAQDERDGDDDEEGNVVEHPDGDGDNADANDGVEAMDQDHEQEVPRADGDDEGLDKDGSEVVDSSRKSGKRRDKDGHREDVEDGTDPQQEDGNEDEEPPVPDTENASLDLNSLEEPPPGAGDNANGAIVTNPLASRGHQEEEENGRQSSRGRETRLREELHALAEELQRVKRDRDGQEGREVSRELWGRLRSVTGALSQRLCEQLRLVLEPMVATKLQGDYRSGKRINMRRVIPYIASGFRKDKIWLRRTKPAKRDYQILMAIDDSESMADCGAGALALAAMTMVASGLTQLEAGQLAVARFGEDLDLLHGFGDPFTEEAGAKIVDGFTFDQKRTNTAHTLEGLVSLLEEARSGFSMSSGGVGSKGTPRQLVLLLSDGRFDRENKDRLRKLVREMNERGQLLVLIVLDKEGDTSILKTREATYVNGKLVLTSYLDKYPFPLYMLLNHIEALPETLADALRQWFELLQRQTSR</sequence>
<dbReference type="GO" id="GO:0005730">
    <property type="term" value="C:nucleolus"/>
    <property type="evidence" value="ECO:0007669"/>
    <property type="project" value="UniProtKB-SubCell"/>
</dbReference>
<dbReference type="EMBL" id="FN648087">
    <property type="protein sequence ID" value="CBJ29565.1"/>
    <property type="molecule type" value="Genomic_DNA"/>
</dbReference>
<comment type="function">
    <text evidence="9">Nuclear chaperone required for maturation and nuclear export of pre-60S ribosome subunits.</text>
</comment>
<dbReference type="GO" id="GO:0030687">
    <property type="term" value="C:preribosome, large subunit precursor"/>
    <property type="evidence" value="ECO:0007669"/>
    <property type="project" value="TreeGrafter"/>
</dbReference>
<feature type="compositionally biased region" description="Acidic residues" evidence="10">
    <location>
        <begin position="5012"/>
        <end position="5024"/>
    </location>
</feature>
<dbReference type="CDD" id="cd00009">
    <property type="entry name" value="AAA"/>
    <property type="match status" value="1"/>
</dbReference>
<keyword evidence="7 9" id="KW-0143">Chaperone</keyword>
<organism evidence="12 13">
    <name type="scientific">Ectocarpus siliculosus</name>
    <name type="common">Brown alga</name>
    <name type="synonym">Conferva siliculosa</name>
    <dbReference type="NCBI Taxonomy" id="2880"/>
    <lineage>
        <taxon>Eukaryota</taxon>
        <taxon>Sar</taxon>
        <taxon>Stramenopiles</taxon>
        <taxon>Ochrophyta</taxon>
        <taxon>PX clade</taxon>
        <taxon>Phaeophyceae</taxon>
        <taxon>Ectocarpales</taxon>
        <taxon>Ectocarpaceae</taxon>
        <taxon>Ectocarpus</taxon>
    </lineage>
</organism>
<dbReference type="Pfam" id="PF17865">
    <property type="entry name" value="AAA_lid_5"/>
    <property type="match status" value="1"/>
</dbReference>
<evidence type="ECO:0000256" key="9">
    <source>
        <dbReference type="PIRNR" id="PIRNR010340"/>
    </source>
</evidence>
<evidence type="ECO:0000256" key="2">
    <source>
        <dbReference type="ARBA" id="ARBA00004642"/>
    </source>
</evidence>
<evidence type="ECO:0000256" key="5">
    <source>
        <dbReference type="ARBA" id="ARBA00022741"/>
    </source>
</evidence>
<dbReference type="InterPro" id="IPR012099">
    <property type="entry name" value="Midasin"/>
</dbReference>
<dbReference type="GO" id="GO:0016887">
    <property type="term" value="F:ATP hydrolysis activity"/>
    <property type="evidence" value="ECO:0007669"/>
    <property type="project" value="InterPro"/>
</dbReference>
<dbReference type="FunFam" id="3.40.50.300:FF:000142">
    <property type="entry name" value="Midasin"/>
    <property type="match status" value="1"/>
</dbReference>
<dbReference type="Pfam" id="PF17867">
    <property type="entry name" value="AAA_lid_7"/>
    <property type="match status" value="2"/>
</dbReference>
<feature type="region of interest" description="Disordered" evidence="10">
    <location>
        <begin position="811"/>
        <end position="923"/>
    </location>
</feature>
<feature type="region of interest" description="Disordered" evidence="10">
    <location>
        <begin position="1319"/>
        <end position="1345"/>
    </location>
</feature>
<dbReference type="GO" id="GO:0005524">
    <property type="term" value="F:ATP binding"/>
    <property type="evidence" value="ECO:0007669"/>
    <property type="project" value="UniProtKB-KW"/>
</dbReference>
<dbReference type="PRINTS" id="PR00830">
    <property type="entry name" value="ENDOLAPTASE"/>
</dbReference>
<proteinExistence type="inferred from homology"/>
<dbReference type="FunFam" id="3.40.50.300:FF:001384">
    <property type="entry name" value="Midasin"/>
    <property type="match status" value="1"/>
</dbReference>
<dbReference type="InterPro" id="IPR003593">
    <property type="entry name" value="AAA+_ATPase"/>
</dbReference>
<dbReference type="InterPro" id="IPR040848">
    <property type="entry name" value="AAA_lid_7"/>
</dbReference>
<dbReference type="InterPro" id="IPR041190">
    <property type="entry name" value="Midasin_AAA_lid_5"/>
</dbReference>
<feature type="compositionally biased region" description="Basic and acidic residues" evidence="10">
    <location>
        <begin position="4838"/>
        <end position="4852"/>
    </location>
</feature>
<keyword evidence="5 9" id="KW-0547">Nucleotide-binding</keyword>
<protein>
    <recommendedName>
        <fullName evidence="4 9">Midasin</fullName>
    </recommendedName>
</protein>
<feature type="compositionally biased region" description="Basic and acidic residues" evidence="10">
    <location>
        <begin position="3723"/>
        <end position="3748"/>
    </location>
</feature>
<comment type="subcellular location">
    <subcellularLocation>
        <location evidence="1">Nucleus</location>
        <location evidence="1">Nucleolus</location>
    </subcellularLocation>
    <subcellularLocation>
        <location evidence="2">Nucleus</location>
        <location evidence="2">Nucleoplasm</location>
    </subcellularLocation>
</comment>
<feature type="region of interest" description="Disordered" evidence="10">
    <location>
        <begin position="4470"/>
        <end position="5214"/>
    </location>
</feature>
<feature type="compositionally biased region" description="Basic and acidic residues" evidence="10">
    <location>
        <begin position="4528"/>
        <end position="4547"/>
    </location>
</feature>
<dbReference type="Gene3D" id="3.40.50.300">
    <property type="entry name" value="P-loop containing nucleotide triphosphate hydrolases"/>
    <property type="match status" value="6"/>
</dbReference>
<feature type="compositionally biased region" description="Basic residues" evidence="10">
    <location>
        <begin position="865"/>
        <end position="877"/>
    </location>
</feature>
<feature type="compositionally biased region" description="Basic and acidic residues" evidence="10">
    <location>
        <begin position="878"/>
        <end position="907"/>
    </location>
</feature>
<feature type="compositionally biased region" description="Basic and acidic residues" evidence="10">
    <location>
        <begin position="4709"/>
        <end position="4721"/>
    </location>
</feature>
<evidence type="ECO:0000256" key="7">
    <source>
        <dbReference type="ARBA" id="ARBA00023186"/>
    </source>
</evidence>
<dbReference type="Pfam" id="PF07728">
    <property type="entry name" value="AAA_5"/>
    <property type="match status" value="5"/>
</dbReference>
<dbReference type="InParanoid" id="D7FL28"/>
<dbReference type="GO" id="GO:0000027">
    <property type="term" value="P:ribosomal large subunit assembly"/>
    <property type="evidence" value="ECO:0007669"/>
    <property type="project" value="InterPro"/>
</dbReference>
<dbReference type="PIRSF" id="PIRSF010340">
    <property type="entry name" value="Midasin"/>
    <property type="match status" value="1"/>
</dbReference>
<feature type="region of interest" description="Disordered" evidence="10">
    <location>
        <begin position="4120"/>
        <end position="4141"/>
    </location>
</feature>
<feature type="compositionally biased region" description="Acidic residues" evidence="10">
    <location>
        <begin position="4853"/>
        <end position="4863"/>
    </location>
</feature>
<feature type="compositionally biased region" description="Basic and acidic residues" evidence="10">
    <location>
        <begin position="5054"/>
        <end position="5065"/>
    </location>
</feature>
<keyword evidence="13" id="KW-1185">Reference proteome</keyword>
<feature type="compositionally biased region" description="Basic and acidic residues" evidence="10">
    <location>
        <begin position="1"/>
        <end position="13"/>
    </location>
</feature>
<keyword evidence="6 9" id="KW-0067">ATP-binding</keyword>
<feature type="compositionally biased region" description="Basic and acidic residues" evidence="10">
    <location>
        <begin position="4975"/>
        <end position="4998"/>
    </location>
</feature>
<feature type="region of interest" description="Disordered" evidence="10">
    <location>
        <begin position="4327"/>
        <end position="4360"/>
    </location>
</feature>
<evidence type="ECO:0000256" key="4">
    <source>
        <dbReference type="ARBA" id="ARBA00017143"/>
    </source>
</evidence>
<dbReference type="InterPro" id="IPR027417">
    <property type="entry name" value="P-loop_NTPase"/>
</dbReference>
<feature type="compositionally biased region" description="Acidic residues" evidence="10">
    <location>
        <begin position="5141"/>
        <end position="5159"/>
    </location>
</feature>
<dbReference type="InterPro" id="IPR011704">
    <property type="entry name" value="ATPase_dyneun-rel_AAA"/>
</dbReference>
<feature type="compositionally biased region" description="Basic and acidic residues" evidence="10">
    <location>
        <begin position="5115"/>
        <end position="5140"/>
    </location>
</feature>
<feature type="compositionally biased region" description="Acidic residues" evidence="10">
    <location>
        <begin position="4905"/>
        <end position="4918"/>
    </location>
</feature>
<feature type="compositionally biased region" description="Acidic residues" evidence="10">
    <location>
        <begin position="5066"/>
        <end position="5075"/>
    </location>
</feature>
<feature type="domain" description="VWFA" evidence="11">
    <location>
        <begin position="5318"/>
        <end position="5519"/>
    </location>
</feature>
<dbReference type="SMART" id="SM00382">
    <property type="entry name" value="AAA"/>
    <property type="match status" value="3"/>
</dbReference>
<feature type="compositionally biased region" description="Acidic residues" evidence="10">
    <location>
        <begin position="4586"/>
        <end position="4614"/>
    </location>
</feature>
<feature type="compositionally biased region" description="Basic and acidic residues" evidence="10">
    <location>
        <begin position="5097"/>
        <end position="5108"/>
    </location>
</feature>
<feature type="compositionally biased region" description="Polar residues" evidence="10">
    <location>
        <begin position="5032"/>
        <end position="5042"/>
    </location>
</feature>
<evidence type="ECO:0000256" key="8">
    <source>
        <dbReference type="ARBA" id="ARBA00023242"/>
    </source>
</evidence>
<dbReference type="PANTHER" id="PTHR48103">
    <property type="entry name" value="MIDASIN-RELATED"/>
    <property type="match status" value="1"/>
</dbReference>
<comment type="similarity">
    <text evidence="3 9">Belongs to the midasin family.</text>
</comment>
<feature type="compositionally biased region" description="Polar residues" evidence="10">
    <location>
        <begin position="1332"/>
        <end position="1345"/>
    </location>
</feature>
<evidence type="ECO:0000313" key="13">
    <source>
        <dbReference type="Proteomes" id="UP000002630"/>
    </source>
</evidence>
<dbReference type="STRING" id="2880.D7FL28"/>
<evidence type="ECO:0000256" key="6">
    <source>
        <dbReference type="ARBA" id="ARBA00022840"/>
    </source>
</evidence>
<feature type="compositionally biased region" description="Basic and acidic residues" evidence="10">
    <location>
        <begin position="4954"/>
        <end position="4968"/>
    </location>
</feature>
<evidence type="ECO:0000313" key="12">
    <source>
        <dbReference type="EMBL" id="CBJ29565.1"/>
    </source>
</evidence>
<evidence type="ECO:0000259" key="11">
    <source>
        <dbReference type="PROSITE" id="PS50234"/>
    </source>
</evidence>
<dbReference type="EMBL" id="FN649728">
    <property type="protein sequence ID" value="CBJ29565.1"/>
    <property type="molecule type" value="Genomic_DNA"/>
</dbReference>
<feature type="compositionally biased region" description="Acidic residues" evidence="10">
    <location>
        <begin position="4806"/>
        <end position="4820"/>
    </location>
</feature>